<dbReference type="InterPro" id="IPR016040">
    <property type="entry name" value="NAD(P)-bd_dom"/>
</dbReference>
<dbReference type="Proteomes" id="UP000077519">
    <property type="component" value="Unassembled WGS sequence"/>
</dbReference>
<reference evidence="2 3" key="1">
    <citation type="submission" date="2016-03" db="EMBL/GenBank/DDBJ databases">
        <title>Genome sequence of Rhodococcus kyotonensis KB10.</title>
        <authorList>
            <person name="Jeong H."/>
            <person name="Hong C.E."/>
            <person name="Jo S.H."/>
            <person name="Park J.M."/>
        </authorList>
    </citation>
    <scope>NUCLEOTIDE SEQUENCE [LARGE SCALE GENOMIC DNA]</scope>
    <source>
        <strain evidence="2 3">KB10</strain>
    </source>
</reference>
<sequence>MSRVVVFGGHGKVALRAAPLLVGAGHEVGAIVRNPDHVGDVADAGATPIVADIEYLDVAKIAALIEGYDVVVWSAGAGGGDSKRTYAVDRDAAIRSMDAAGRAGISRYVMVSYFGAGLDHGVNSGNSFHAYAQAKAEADDYLKSTSLEWTILGPSALTLDQGTGLIDTKEAGATGGSVTRDDVAAAVVAAIANPGTIGRFIEFDNGSTPIAEALG</sequence>
<keyword evidence="3" id="KW-1185">Reference proteome</keyword>
<dbReference type="EMBL" id="LVHI01000016">
    <property type="protein sequence ID" value="OAK53752.1"/>
    <property type="molecule type" value="Genomic_DNA"/>
</dbReference>
<name>A0A177YDZ2_9NOCA</name>
<accession>A0A177YDZ2</accession>
<dbReference type="PANTHER" id="PTHR15020">
    <property type="entry name" value="FLAVIN REDUCTASE-RELATED"/>
    <property type="match status" value="1"/>
</dbReference>
<dbReference type="AlphaFoldDB" id="A0A177YDZ2"/>
<evidence type="ECO:0000313" key="3">
    <source>
        <dbReference type="Proteomes" id="UP000077519"/>
    </source>
</evidence>
<dbReference type="InterPro" id="IPR036291">
    <property type="entry name" value="NAD(P)-bd_dom_sf"/>
</dbReference>
<proteinExistence type="predicted"/>
<dbReference type="Gene3D" id="3.40.50.720">
    <property type="entry name" value="NAD(P)-binding Rossmann-like Domain"/>
    <property type="match status" value="1"/>
</dbReference>
<feature type="domain" description="NAD(P)-binding" evidence="1">
    <location>
        <begin position="8"/>
        <end position="194"/>
    </location>
</feature>
<comment type="caution">
    <text evidence="2">The sequence shown here is derived from an EMBL/GenBank/DDBJ whole genome shotgun (WGS) entry which is preliminary data.</text>
</comment>
<evidence type="ECO:0000259" key="1">
    <source>
        <dbReference type="Pfam" id="PF13460"/>
    </source>
</evidence>
<dbReference type="Pfam" id="PF13460">
    <property type="entry name" value="NAD_binding_10"/>
    <property type="match status" value="1"/>
</dbReference>
<organism evidence="2 3">
    <name type="scientific">Rhodococcoides kyotonense</name>
    <dbReference type="NCBI Taxonomy" id="398843"/>
    <lineage>
        <taxon>Bacteria</taxon>
        <taxon>Bacillati</taxon>
        <taxon>Actinomycetota</taxon>
        <taxon>Actinomycetes</taxon>
        <taxon>Mycobacteriales</taxon>
        <taxon>Nocardiaceae</taxon>
        <taxon>Rhodococcoides</taxon>
    </lineage>
</organism>
<dbReference type="RefSeq" id="WP_068427090.1">
    <property type="nucleotide sequence ID" value="NZ_LVHI01000016.1"/>
</dbReference>
<protein>
    <submittedName>
        <fullName evidence="2">NAD-dependent dehydratase</fullName>
    </submittedName>
</protein>
<evidence type="ECO:0000313" key="2">
    <source>
        <dbReference type="EMBL" id="OAK53752.1"/>
    </source>
</evidence>
<dbReference type="SUPFAM" id="SSF51735">
    <property type="entry name" value="NAD(P)-binding Rossmann-fold domains"/>
    <property type="match status" value="1"/>
</dbReference>
<gene>
    <name evidence="2" type="ORF">A3K89_22540</name>
</gene>
<dbReference type="PANTHER" id="PTHR15020:SF50">
    <property type="entry name" value="UPF0659 PROTEIN YMR090W"/>
    <property type="match status" value="1"/>
</dbReference>
<dbReference type="CDD" id="cd05243">
    <property type="entry name" value="SDR_a5"/>
    <property type="match status" value="1"/>
</dbReference>